<dbReference type="RefSeq" id="WP_311615721.1">
    <property type="nucleotide sequence ID" value="NZ_JAVREV010000002.1"/>
</dbReference>
<feature type="compositionally biased region" description="Low complexity" evidence="1">
    <location>
        <begin position="1"/>
        <end position="20"/>
    </location>
</feature>
<evidence type="ECO:0000313" key="2">
    <source>
        <dbReference type="EMBL" id="MDT0441701.1"/>
    </source>
</evidence>
<name>A0ABU2RY61_9ACTN</name>
<gene>
    <name evidence="2" type="ORF">RM779_03680</name>
</gene>
<protein>
    <submittedName>
        <fullName evidence="2">Uncharacterized protein</fullName>
    </submittedName>
</protein>
<evidence type="ECO:0000256" key="1">
    <source>
        <dbReference type="SAM" id="MobiDB-lite"/>
    </source>
</evidence>
<organism evidence="2 3">
    <name type="scientific">Streptomyces johnsoniae</name>
    <dbReference type="NCBI Taxonomy" id="3075532"/>
    <lineage>
        <taxon>Bacteria</taxon>
        <taxon>Bacillati</taxon>
        <taxon>Actinomycetota</taxon>
        <taxon>Actinomycetes</taxon>
        <taxon>Kitasatosporales</taxon>
        <taxon>Streptomycetaceae</taxon>
        <taxon>Streptomyces</taxon>
    </lineage>
</organism>
<feature type="region of interest" description="Disordered" evidence="1">
    <location>
        <begin position="1"/>
        <end position="26"/>
    </location>
</feature>
<dbReference type="EMBL" id="JAVREV010000002">
    <property type="protein sequence ID" value="MDT0441701.1"/>
    <property type="molecule type" value="Genomic_DNA"/>
</dbReference>
<accession>A0ABU2RY61</accession>
<evidence type="ECO:0000313" key="3">
    <source>
        <dbReference type="Proteomes" id="UP001183615"/>
    </source>
</evidence>
<proteinExistence type="predicted"/>
<comment type="caution">
    <text evidence="2">The sequence shown here is derived from an EMBL/GenBank/DDBJ whole genome shotgun (WGS) entry which is preliminary data.</text>
</comment>
<reference evidence="3" key="1">
    <citation type="submission" date="2023-07" db="EMBL/GenBank/DDBJ databases">
        <title>30 novel species of actinomycetes from the DSMZ collection.</title>
        <authorList>
            <person name="Nouioui I."/>
        </authorList>
    </citation>
    <scope>NUCLEOTIDE SEQUENCE [LARGE SCALE GENOMIC DNA]</scope>
    <source>
        <strain evidence="3">DSM 41886</strain>
    </source>
</reference>
<sequence>MTDTQPEPGVEQEPVPAGELPAPPPDELALRTAELLREAEALAAAIREHLKG</sequence>
<dbReference type="Proteomes" id="UP001183615">
    <property type="component" value="Unassembled WGS sequence"/>
</dbReference>
<keyword evidence="3" id="KW-1185">Reference proteome</keyword>